<feature type="compositionally biased region" description="Basic residues" evidence="1">
    <location>
        <begin position="81"/>
        <end position="91"/>
    </location>
</feature>
<dbReference type="EMBL" id="JBJQOH010000001">
    <property type="protein sequence ID" value="KAL3700209.1"/>
    <property type="molecule type" value="Genomic_DNA"/>
</dbReference>
<reference evidence="2 3" key="1">
    <citation type="submission" date="2024-09" db="EMBL/GenBank/DDBJ databases">
        <title>Chromosome-scale assembly of Riccia sorocarpa.</title>
        <authorList>
            <person name="Paukszto L."/>
        </authorList>
    </citation>
    <scope>NUCLEOTIDE SEQUENCE [LARGE SCALE GENOMIC DNA]</scope>
    <source>
        <strain evidence="2">LP-2024</strain>
        <tissue evidence="2">Aerial parts of the thallus</tissue>
    </source>
</reference>
<organism evidence="2 3">
    <name type="scientific">Riccia sorocarpa</name>
    <dbReference type="NCBI Taxonomy" id="122646"/>
    <lineage>
        <taxon>Eukaryota</taxon>
        <taxon>Viridiplantae</taxon>
        <taxon>Streptophyta</taxon>
        <taxon>Embryophyta</taxon>
        <taxon>Marchantiophyta</taxon>
        <taxon>Marchantiopsida</taxon>
        <taxon>Marchantiidae</taxon>
        <taxon>Marchantiales</taxon>
        <taxon>Ricciaceae</taxon>
        <taxon>Riccia</taxon>
    </lineage>
</organism>
<protein>
    <submittedName>
        <fullName evidence="2">Uncharacterized protein</fullName>
    </submittedName>
</protein>
<evidence type="ECO:0000256" key="1">
    <source>
        <dbReference type="SAM" id="MobiDB-lite"/>
    </source>
</evidence>
<name>A0ABD3IAU4_9MARC</name>
<keyword evidence="3" id="KW-1185">Reference proteome</keyword>
<gene>
    <name evidence="2" type="ORF">R1sor_018231</name>
</gene>
<evidence type="ECO:0000313" key="2">
    <source>
        <dbReference type="EMBL" id="KAL3700209.1"/>
    </source>
</evidence>
<accession>A0ABD3IAU4</accession>
<proteinExistence type="predicted"/>
<comment type="caution">
    <text evidence="2">The sequence shown here is derived from an EMBL/GenBank/DDBJ whole genome shotgun (WGS) entry which is preliminary data.</text>
</comment>
<sequence>MNSYMIKRSQDEGAEEEEEDDGEDEEEEKEEEEPLPPPKKTGKDEVVQPRGKGRPREVGIVIGSTQRLDSQAEAEQVLTFKTKRKATKGKGKNTSGPGGTSGGLAKKKPRRK</sequence>
<evidence type="ECO:0000313" key="3">
    <source>
        <dbReference type="Proteomes" id="UP001633002"/>
    </source>
</evidence>
<dbReference type="Proteomes" id="UP001633002">
    <property type="component" value="Unassembled WGS sequence"/>
</dbReference>
<feature type="region of interest" description="Disordered" evidence="1">
    <location>
        <begin position="1"/>
        <end position="112"/>
    </location>
</feature>
<dbReference type="AlphaFoldDB" id="A0ABD3IAU4"/>
<feature type="compositionally biased region" description="Acidic residues" evidence="1">
    <location>
        <begin position="12"/>
        <end position="34"/>
    </location>
</feature>